<gene>
    <name evidence="3" type="ORF">IFJ97_02550</name>
</gene>
<comment type="caution">
    <text evidence="3">The sequence shown here is derived from an EMBL/GenBank/DDBJ whole genome shotgun (WGS) entry which is preliminary data.</text>
</comment>
<organism evidence="3 4">
    <name type="scientific">Candidatus Sulfomarinibacter kjeldsenii</name>
    <dbReference type="NCBI Taxonomy" id="2885994"/>
    <lineage>
        <taxon>Bacteria</taxon>
        <taxon>Pseudomonadati</taxon>
        <taxon>Acidobacteriota</taxon>
        <taxon>Thermoanaerobaculia</taxon>
        <taxon>Thermoanaerobaculales</taxon>
        <taxon>Candidatus Sulfomarinibacteraceae</taxon>
        <taxon>Candidatus Sulfomarinibacter</taxon>
    </lineage>
</organism>
<protein>
    <submittedName>
        <fullName evidence="3">DUF4340 domain-containing protein</fullName>
    </submittedName>
</protein>
<dbReference type="InterPro" id="IPR025641">
    <property type="entry name" value="DUF4340"/>
</dbReference>
<reference evidence="3 4" key="1">
    <citation type="submission" date="2020-08" db="EMBL/GenBank/DDBJ databases">
        <title>Acidobacteriota in marine sediments use diverse sulfur dissimilation pathways.</title>
        <authorList>
            <person name="Wasmund K."/>
        </authorList>
    </citation>
    <scope>NUCLEOTIDE SEQUENCE [LARGE SCALE GENOMIC DNA]</scope>
    <source>
        <strain evidence="3">MAG AM3-A</strain>
    </source>
</reference>
<evidence type="ECO:0000313" key="3">
    <source>
        <dbReference type="EMBL" id="MBD3870223.1"/>
    </source>
</evidence>
<keyword evidence="1" id="KW-0812">Transmembrane</keyword>
<dbReference type="EMBL" id="JACXWA010000043">
    <property type="protein sequence ID" value="MBD3870223.1"/>
    <property type="molecule type" value="Genomic_DNA"/>
</dbReference>
<keyword evidence="1" id="KW-0472">Membrane</keyword>
<keyword evidence="1" id="KW-1133">Transmembrane helix</keyword>
<feature type="transmembrane region" description="Helical" evidence="1">
    <location>
        <begin position="6"/>
        <end position="23"/>
    </location>
</feature>
<name>A0A8J6Y3U3_9BACT</name>
<feature type="domain" description="DUF4340" evidence="2">
    <location>
        <begin position="70"/>
        <end position="249"/>
    </location>
</feature>
<dbReference type="Proteomes" id="UP000598633">
    <property type="component" value="Unassembled WGS sequence"/>
</dbReference>
<dbReference type="Pfam" id="PF14238">
    <property type="entry name" value="DUF4340"/>
    <property type="match status" value="1"/>
</dbReference>
<sequence>MKTKNLIILAAIVIAVLAYIMLFERHRPTSDESAAAAEKVLLDFERDNVMGIVIERAEGRVRLEKVGEEWRLREPFDFPADASVVSSTLGSLDNLTADRRLEPGEITPDDYGLEQPETTVTLRMADDSERVIAVGDELPLGSKRALRVDGSDGVTIAAGWFISDIEREVDDWRSREVVELLENDVASIDIESGTDSIRAVRFDDRWQLLRPLEDMGDGYHLGSLISDLASMRIVEFLDEVVDPSELGLNVPESEITVFRTDGGEPLRLDLGATREGDGGTEVACRRGDAEYFWASERVLTRLAKAPVLWRSKKVMPFETWDAEELRVTTSESSTSLILVDGFWRFADDVEANMTNVQERLRALADLEATDYDLMAPLTREMGTVEVVFEAEDEDQERSALTFSFYAPLEEGGRAMVQVTGRGTVMGIAAEGAEAVLGSLDDLRPEPPQESDADSE</sequence>
<dbReference type="AlphaFoldDB" id="A0A8J6Y3U3"/>
<proteinExistence type="predicted"/>
<evidence type="ECO:0000313" key="4">
    <source>
        <dbReference type="Proteomes" id="UP000598633"/>
    </source>
</evidence>
<accession>A0A8J6Y3U3</accession>
<evidence type="ECO:0000256" key="1">
    <source>
        <dbReference type="SAM" id="Phobius"/>
    </source>
</evidence>
<evidence type="ECO:0000259" key="2">
    <source>
        <dbReference type="Pfam" id="PF14238"/>
    </source>
</evidence>